<reference evidence="2" key="1">
    <citation type="journal article" date="2006" name="PLoS Biol.">
        <title>Macronuclear genome sequence of the ciliate Tetrahymena thermophila, a model eukaryote.</title>
        <authorList>
            <person name="Eisen J.A."/>
            <person name="Coyne R.S."/>
            <person name="Wu M."/>
            <person name="Wu D."/>
            <person name="Thiagarajan M."/>
            <person name="Wortman J.R."/>
            <person name="Badger J.H."/>
            <person name="Ren Q."/>
            <person name="Amedeo P."/>
            <person name="Jones K.M."/>
            <person name="Tallon L.J."/>
            <person name="Delcher A.L."/>
            <person name="Salzberg S.L."/>
            <person name="Silva J.C."/>
            <person name="Haas B.J."/>
            <person name="Majoros W.H."/>
            <person name="Farzad M."/>
            <person name="Carlton J.M."/>
            <person name="Smith R.K. Jr."/>
            <person name="Garg J."/>
            <person name="Pearlman R.E."/>
            <person name="Karrer K.M."/>
            <person name="Sun L."/>
            <person name="Manning G."/>
            <person name="Elde N.C."/>
            <person name="Turkewitz A.P."/>
            <person name="Asai D.J."/>
            <person name="Wilkes D.E."/>
            <person name="Wang Y."/>
            <person name="Cai H."/>
            <person name="Collins K."/>
            <person name="Stewart B.A."/>
            <person name="Lee S.R."/>
            <person name="Wilamowska K."/>
            <person name="Weinberg Z."/>
            <person name="Ruzzo W.L."/>
            <person name="Wloga D."/>
            <person name="Gaertig J."/>
            <person name="Frankel J."/>
            <person name="Tsao C.-C."/>
            <person name="Gorovsky M.A."/>
            <person name="Keeling P.J."/>
            <person name="Waller R.F."/>
            <person name="Patron N.J."/>
            <person name="Cherry J.M."/>
            <person name="Stover N.A."/>
            <person name="Krieger C.J."/>
            <person name="del Toro C."/>
            <person name="Ryder H.F."/>
            <person name="Williamson S.C."/>
            <person name="Barbeau R.A."/>
            <person name="Hamilton E.P."/>
            <person name="Orias E."/>
        </authorList>
    </citation>
    <scope>NUCLEOTIDE SEQUENCE [LARGE SCALE GENOMIC DNA]</scope>
    <source>
        <strain evidence="2">SB210</strain>
    </source>
</reference>
<sequence length="154" mass="18576">MVFAVNWYPLFTILYHFKNLCKSFSCLMFNQSKHQDLNLISQPSMYHLRGFGTSKAKSHFHQNFKMDYDYYLVQQQYLVLDVLTPHFPFLKLFLKSTLLCFCQFIDNNQLFFDIKKFFVFKDRQLSKQIVNPIILFLLQSESDYVQGYLYQLNI</sequence>
<dbReference type="KEGG" id="tet:TTHERM_000575519"/>
<keyword evidence="2" id="KW-1185">Reference proteome</keyword>
<dbReference type="Proteomes" id="UP000009168">
    <property type="component" value="Unassembled WGS sequence"/>
</dbReference>
<gene>
    <name evidence="1" type="ORF">TTHERM_000575519</name>
</gene>
<evidence type="ECO:0000313" key="1">
    <source>
        <dbReference type="EMBL" id="EWS75745.1"/>
    </source>
</evidence>
<accession>W7X8P9</accession>
<evidence type="ECO:0000313" key="2">
    <source>
        <dbReference type="Proteomes" id="UP000009168"/>
    </source>
</evidence>
<dbReference type="EMBL" id="GG662798">
    <property type="protein sequence ID" value="EWS75745.1"/>
    <property type="molecule type" value="Genomic_DNA"/>
</dbReference>
<dbReference type="AlphaFoldDB" id="W7X8P9"/>
<name>W7X8P9_TETTS</name>
<dbReference type="GeneID" id="24439649"/>
<proteinExistence type="predicted"/>
<dbReference type="InParanoid" id="W7X8P9"/>
<protein>
    <submittedName>
        <fullName evidence="1">Uncharacterized protein</fullName>
    </submittedName>
</protein>
<dbReference type="RefSeq" id="XP_012651667.1">
    <property type="nucleotide sequence ID" value="XM_012796213.1"/>
</dbReference>
<organism evidence="1 2">
    <name type="scientific">Tetrahymena thermophila (strain SB210)</name>
    <dbReference type="NCBI Taxonomy" id="312017"/>
    <lineage>
        <taxon>Eukaryota</taxon>
        <taxon>Sar</taxon>
        <taxon>Alveolata</taxon>
        <taxon>Ciliophora</taxon>
        <taxon>Intramacronucleata</taxon>
        <taxon>Oligohymenophorea</taxon>
        <taxon>Hymenostomatida</taxon>
        <taxon>Tetrahymenina</taxon>
        <taxon>Tetrahymenidae</taxon>
        <taxon>Tetrahymena</taxon>
    </lineage>
</organism>